<proteinExistence type="predicted"/>
<gene>
    <name evidence="2" type="ORF">IAA21_02915</name>
</gene>
<organism evidence="2 3">
    <name type="scientific">Candidatus Blautia faecigallinarum</name>
    <dbReference type="NCBI Taxonomy" id="2838488"/>
    <lineage>
        <taxon>Bacteria</taxon>
        <taxon>Bacillati</taxon>
        <taxon>Bacillota</taxon>
        <taxon>Clostridia</taxon>
        <taxon>Lachnospirales</taxon>
        <taxon>Lachnospiraceae</taxon>
        <taxon>Blautia</taxon>
    </lineage>
</organism>
<dbReference type="InterPro" id="IPR032675">
    <property type="entry name" value="LRR_dom_sf"/>
</dbReference>
<reference evidence="2" key="1">
    <citation type="journal article" date="2021" name="PeerJ">
        <title>Extensive microbial diversity within the chicken gut microbiome revealed by metagenomics and culture.</title>
        <authorList>
            <person name="Gilroy R."/>
            <person name="Ravi A."/>
            <person name="Getino M."/>
            <person name="Pursley I."/>
            <person name="Horton D.L."/>
            <person name="Alikhan N.F."/>
            <person name="Baker D."/>
            <person name="Gharbi K."/>
            <person name="Hall N."/>
            <person name="Watson M."/>
            <person name="Adriaenssens E.M."/>
            <person name="Foster-Nyarko E."/>
            <person name="Jarju S."/>
            <person name="Secka A."/>
            <person name="Antonio M."/>
            <person name="Oren A."/>
            <person name="Chaudhuri R.R."/>
            <person name="La Ragione R."/>
            <person name="Hildebrand F."/>
            <person name="Pallen M.J."/>
        </authorList>
    </citation>
    <scope>NUCLEOTIDE SEQUENCE</scope>
    <source>
        <strain evidence="2">14324</strain>
    </source>
</reference>
<feature type="signal peptide" evidence="1">
    <location>
        <begin position="1"/>
        <end position="26"/>
    </location>
</feature>
<dbReference type="SUPFAM" id="SSF52058">
    <property type="entry name" value="L domain-like"/>
    <property type="match status" value="2"/>
</dbReference>
<evidence type="ECO:0000313" key="3">
    <source>
        <dbReference type="Proteomes" id="UP000824041"/>
    </source>
</evidence>
<dbReference type="AlphaFoldDB" id="A0A9D2ISM4"/>
<dbReference type="InterPro" id="IPR026906">
    <property type="entry name" value="LRR_5"/>
</dbReference>
<dbReference type="Pfam" id="PF13306">
    <property type="entry name" value="LRR_5"/>
    <property type="match status" value="2"/>
</dbReference>
<evidence type="ECO:0000313" key="2">
    <source>
        <dbReference type="EMBL" id="HIZ21736.1"/>
    </source>
</evidence>
<comment type="caution">
    <text evidence="2">The sequence shown here is derived from an EMBL/GenBank/DDBJ whole genome shotgun (WGS) entry which is preliminary data.</text>
</comment>
<dbReference type="PANTHER" id="PTHR45661:SF3">
    <property type="entry name" value="IG-LIKE DOMAIN-CONTAINING PROTEIN"/>
    <property type="match status" value="1"/>
</dbReference>
<protein>
    <submittedName>
        <fullName evidence="2">Leucine-rich repeat domain-containing protein</fullName>
    </submittedName>
</protein>
<evidence type="ECO:0000256" key="1">
    <source>
        <dbReference type="SAM" id="SignalP"/>
    </source>
</evidence>
<dbReference type="PANTHER" id="PTHR45661">
    <property type="entry name" value="SURFACE ANTIGEN"/>
    <property type="match status" value="1"/>
</dbReference>
<sequence length="711" mass="78610">MNRKRILSILLASVLTLPVPYTSVMAAEFTDGSASAQDAGLFSAGEGSEETPYDEYIDGVQYLYNEENDSYIVDSVYNVTGETVYLKSEIHGRKVTEIALWIYRDCFEDVGEPVYLGEIVLPDTLLKIDSGAFRDGQMTRLDIPDSVREIGSGAFNYCQNLRYLYFPAGTAVFPADLFDNCVSLSTIEIGEGVQKIENGAMKACPALSKIYIPETVTEIGEDLFDEGVSPTIYGVRGSYAEAYARAHGLDFSGEGETDPDQPEETMLLSGVYYTYQEETETYTVTGYDGDILSEISVPETINGVMVTEIGENAFQSCTRLKKIELPVSIVKISDGAFEGCAVLEEITIKDGVKTIGERAFSNCRNLKSIVLPDSVETIGTRAFGHCVSLEELRLPSYMEELNAEVFYETYVKGSVKIPEGITVLKNASFNYSSFDELILPDTLAEIEERAFVIVGANRLVIPASVTRIEGDAFLGNDIGTFVVEDGSYAESYLEEHGYSYDDGTEKIGTPKIKGTVFSGNSIRLALKSKCKNAQFYDYVITKDWFFPSSGNYEYRQNKSTALRQDFESMNQGTYYLYARAGRTENGKDVYGPWSERLTVTVSIKTPDSPKVQKVAINGSTVTVTVSQVADTRGYGIVLAANRTKNGCQKLLKPKNIRYASAGNKSTTYVFKNVKPGTYCVLTRSYTKDGNGKNVYSRWSGYYRKAQVKAVR</sequence>
<dbReference type="Proteomes" id="UP000824041">
    <property type="component" value="Unassembled WGS sequence"/>
</dbReference>
<reference evidence="2" key="2">
    <citation type="submission" date="2021-04" db="EMBL/GenBank/DDBJ databases">
        <authorList>
            <person name="Gilroy R."/>
        </authorList>
    </citation>
    <scope>NUCLEOTIDE SEQUENCE</scope>
    <source>
        <strain evidence="2">14324</strain>
    </source>
</reference>
<dbReference type="EMBL" id="DXBU01000035">
    <property type="protein sequence ID" value="HIZ21736.1"/>
    <property type="molecule type" value="Genomic_DNA"/>
</dbReference>
<dbReference type="InterPro" id="IPR053139">
    <property type="entry name" value="Surface_bspA-like"/>
</dbReference>
<dbReference type="Gene3D" id="3.80.10.10">
    <property type="entry name" value="Ribonuclease Inhibitor"/>
    <property type="match status" value="2"/>
</dbReference>
<feature type="chain" id="PRO_5039436962" evidence="1">
    <location>
        <begin position="27"/>
        <end position="711"/>
    </location>
</feature>
<name>A0A9D2ISM4_9FIRM</name>
<accession>A0A9D2ISM4</accession>
<keyword evidence="1" id="KW-0732">Signal</keyword>